<evidence type="ECO:0000256" key="1">
    <source>
        <dbReference type="SAM" id="MobiDB-lite"/>
    </source>
</evidence>
<dbReference type="EMBL" id="RYZI01000286">
    <property type="protein sequence ID" value="RWA07054.1"/>
    <property type="molecule type" value="Genomic_DNA"/>
</dbReference>
<evidence type="ECO:0008006" key="4">
    <source>
        <dbReference type="Google" id="ProtNLM"/>
    </source>
</evidence>
<evidence type="ECO:0000313" key="2">
    <source>
        <dbReference type="EMBL" id="RWA07054.1"/>
    </source>
</evidence>
<dbReference type="STRING" id="363999.A0A439CXU9"/>
<sequence length="974" mass="108858">MPPLLPLPSKAAIRALRGIALGTSCALGAILEDRRRRISTLKTAVANKQKIKSSKQYRHDDLEQLPSPLDDAAAVGSNLQWHERGGNKLREHHHHVKTTDSESAMLDDIESQDPFQDENISQHVQLPESPLLQPSESQTTFSQYVPSRAICRAPSSPAGQPPSNSPISRTGLNSPANPSAFLQQREITLITFFESLLESLESTDEDGLDQAISLFMSNSPVIPTSPLRTKWLILSARLSQECRASGRWENASRILATIIKFGPLDETIYFAFNPSQIIGFHLRRPDSSTPCSTDSVTSAAKLFLPKLEKRLEGQGGHMEDAGKLLVVELLASQRFTVALHIYWRMLGWAKDPEHFICWAIEVFSRHGDHKNVMKIFLLHYSRLEPSLEGFIKIMDYVVDSVEAMKGLHANAILEAFAQMRYPGDERPHTRWIMKLLRAHWARHRDISKTKALFEKVGSVGLTDRIGHPEGLYRTVIEIAVKVGDEETAHSYADKVIDDYPYMEADIALKLAVLKAKAGDWDGVLATFRRVQPNELYEPTVYDDAFLLVLREFAKSHPAAETRDFAMLFVRDMGIGFHPYMVTLIAKSYGEARDMKGFMAWLVFCSQEGFALDAGFCNSVLYNCWAKWKFSFVELRMIHAKFKALNPQSMDEVTHRIMSQAAHRQGNRFAVVRPGKTITVNKLAYLGRTTNKRDIFEAMNQEVMNSKPMAAVTIYNRAISHGMPFCSHCFRLAVLAKLRGKDSGYGGSSALSMIQDAHAQGHEVGPAVSTLIRHQIDTFHGDPEDVIIHMQNLITRFESSQITIDTSVLTHMAVVCVKIGQHGKAIALCHLARDRSGSPHLCFSLQGCKALASAYWYLLDIGGMKSLIDDLSESEFSTDKEILLHLKSIRRLVKKVDPSNAKMALLEVIERGVKQLTQARAEARTRGKVVSQETLRIVGDALTDLQKTKKAERGLGILAMVTHEPTDGSSQFITT</sequence>
<proteinExistence type="predicted"/>
<name>A0A439CXU9_9PEZI</name>
<protein>
    <recommendedName>
        <fullName evidence="4">Pentacotripeptide-repeat region of PRORP domain-containing protein</fullName>
    </recommendedName>
</protein>
<keyword evidence="3" id="KW-1185">Reference proteome</keyword>
<comment type="caution">
    <text evidence="2">The sequence shown here is derived from an EMBL/GenBank/DDBJ whole genome shotgun (WGS) entry which is preliminary data.</text>
</comment>
<gene>
    <name evidence="2" type="ORF">EKO27_g8053</name>
</gene>
<feature type="compositionally biased region" description="Polar residues" evidence="1">
    <location>
        <begin position="165"/>
        <end position="174"/>
    </location>
</feature>
<organism evidence="2 3">
    <name type="scientific">Xylaria grammica</name>
    <dbReference type="NCBI Taxonomy" id="363999"/>
    <lineage>
        <taxon>Eukaryota</taxon>
        <taxon>Fungi</taxon>
        <taxon>Dikarya</taxon>
        <taxon>Ascomycota</taxon>
        <taxon>Pezizomycotina</taxon>
        <taxon>Sordariomycetes</taxon>
        <taxon>Xylariomycetidae</taxon>
        <taxon>Xylariales</taxon>
        <taxon>Xylariaceae</taxon>
        <taxon>Xylaria</taxon>
    </lineage>
</organism>
<dbReference type="AlphaFoldDB" id="A0A439CXU9"/>
<evidence type="ECO:0000313" key="3">
    <source>
        <dbReference type="Proteomes" id="UP000286045"/>
    </source>
</evidence>
<accession>A0A439CXU9</accession>
<reference evidence="2 3" key="1">
    <citation type="submission" date="2018-12" db="EMBL/GenBank/DDBJ databases">
        <title>Draft genome sequence of Xylaria grammica IHI A82.</title>
        <authorList>
            <person name="Buettner E."/>
            <person name="Kellner H."/>
        </authorList>
    </citation>
    <scope>NUCLEOTIDE SEQUENCE [LARGE SCALE GENOMIC DNA]</scope>
    <source>
        <strain evidence="2 3">IHI A82</strain>
    </source>
</reference>
<dbReference type="Proteomes" id="UP000286045">
    <property type="component" value="Unassembled WGS sequence"/>
</dbReference>
<feature type="region of interest" description="Disordered" evidence="1">
    <location>
        <begin position="152"/>
        <end position="174"/>
    </location>
</feature>